<keyword evidence="3" id="KW-1185">Reference proteome</keyword>
<proteinExistence type="predicted"/>
<evidence type="ECO:0000256" key="1">
    <source>
        <dbReference type="SAM" id="Phobius"/>
    </source>
</evidence>
<keyword evidence="1" id="KW-0472">Membrane</keyword>
<keyword evidence="1" id="KW-0812">Transmembrane</keyword>
<organism evidence="2 3">
    <name type="scientific">Halosaccharopolyspora lacisalsi</name>
    <dbReference type="NCBI Taxonomy" id="1000566"/>
    <lineage>
        <taxon>Bacteria</taxon>
        <taxon>Bacillati</taxon>
        <taxon>Actinomycetota</taxon>
        <taxon>Actinomycetes</taxon>
        <taxon>Pseudonocardiales</taxon>
        <taxon>Pseudonocardiaceae</taxon>
        <taxon>Halosaccharopolyspora</taxon>
    </lineage>
</organism>
<comment type="caution">
    <text evidence="2">The sequence shown here is derived from an EMBL/GenBank/DDBJ whole genome shotgun (WGS) entry which is preliminary data.</text>
</comment>
<accession>A0A839DXM6</accession>
<keyword evidence="1" id="KW-1133">Transmembrane helix</keyword>
<dbReference type="EMBL" id="JACGWZ010000001">
    <property type="protein sequence ID" value="MBA8824115.1"/>
    <property type="molecule type" value="Genomic_DNA"/>
</dbReference>
<protein>
    <submittedName>
        <fullName evidence="2">Putative membrane protein</fullName>
    </submittedName>
</protein>
<dbReference type="AlphaFoldDB" id="A0A839DXM6"/>
<reference evidence="2 3" key="1">
    <citation type="submission" date="2020-07" db="EMBL/GenBank/DDBJ databases">
        <title>Sequencing the genomes of 1000 actinobacteria strains.</title>
        <authorList>
            <person name="Klenk H.-P."/>
        </authorList>
    </citation>
    <scope>NUCLEOTIDE SEQUENCE [LARGE SCALE GENOMIC DNA]</scope>
    <source>
        <strain evidence="2 3">DSM 45975</strain>
    </source>
</reference>
<feature type="transmembrane region" description="Helical" evidence="1">
    <location>
        <begin position="12"/>
        <end position="34"/>
    </location>
</feature>
<dbReference type="RefSeq" id="WP_182543270.1">
    <property type="nucleotide sequence ID" value="NZ_JACGWZ010000001.1"/>
</dbReference>
<gene>
    <name evidence="2" type="ORF">FHX42_001444</name>
</gene>
<dbReference type="Proteomes" id="UP000569329">
    <property type="component" value="Unassembled WGS sequence"/>
</dbReference>
<evidence type="ECO:0000313" key="3">
    <source>
        <dbReference type="Proteomes" id="UP000569329"/>
    </source>
</evidence>
<sequence length="76" mass="8669">MMDGMGGMGVGMLLWGLIGLALLVLIIVAIVWLVRHLLTGAESRADRAEQELRRRYAAGEIDADEYRWRRNDLREE</sequence>
<evidence type="ECO:0000313" key="2">
    <source>
        <dbReference type="EMBL" id="MBA8824115.1"/>
    </source>
</evidence>
<name>A0A839DXM6_9PSEU</name>